<organism evidence="6 7">
    <name type="scientific">Vagococcus zengguangii</name>
    <dbReference type="NCBI Taxonomy" id="2571750"/>
    <lineage>
        <taxon>Bacteria</taxon>
        <taxon>Bacillati</taxon>
        <taxon>Bacillota</taxon>
        <taxon>Bacilli</taxon>
        <taxon>Lactobacillales</taxon>
        <taxon>Enterococcaceae</taxon>
        <taxon>Vagococcus</taxon>
    </lineage>
</organism>
<dbReference type="InterPro" id="IPR029045">
    <property type="entry name" value="ClpP/crotonase-like_dom_sf"/>
</dbReference>
<dbReference type="PANTHER" id="PTHR42995">
    <property type="entry name" value="ACETYL-COENZYME A CARBOXYLASE CARBOXYL TRANSFERASE SUBUNIT BETA, CHLOROPLASTIC"/>
    <property type="match status" value="1"/>
</dbReference>
<evidence type="ECO:0000313" key="6">
    <source>
        <dbReference type="EMBL" id="QCI85998.1"/>
    </source>
</evidence>
<dbReference type="GO" id="GO:0008270">
    <property type="term" value="F:zinc ion binding"/>
    <property type="evidence" value="ECO:0007669"/>
    <property type="project" value="UniProtKB-UniRule"/>
</dbReference>
<dbReference type="InterPro" id="IPR000438">
    <property type="entry name" value="Acetyl_CoA_COase_Trfase_b_su"/>
</dbReference>
<gene>
    <name evidence="5" type="primary">accD</name>
    <name evidence="6" type="ORF">FA707_03035</name>
</gene>
<dbReference type="InterPro" id="IPR011762">
    <property type="entry name" value="COA_CT_N"/>
</dbReference>
<dbReference type="Gene3D" id="3.90.226.10">
    <property type="entry name" value="2-enoyl-CoA Hydratase, Chain A, domain 1"/>
    <property type="match status" value="1"/>
</dbReference>
<dbReference type="EC" id="2.1.3.15" evidence="5"/>
<keyword evidence="1 5" id="KW-0444">Lipid biosynthesis</keyword>
<dbReference type="RefSeq" id="WP_136952836.1">
    <property type="nucleotide sequence ID" value="NZ_CP039712.1"/>
</dbReference>
<dbReference type="SUPFAM" id="SSF52096">
    <property type="entry name" value="ClpP/crotonase"/>
    <property type="match status" value="1"/>
</dbReference>
<dbReference type="GO" id="GO:0016743">
    <property type="term" value="F:carboxyl- or carbamoyltransferase activity"/>
    <property type="evidence" value="ECO:0007669"/>
    <property type="project" value="UniProtKB-UniRule"/>
</dbReference>
<keyword evidence="7" id="KW-1185">Reference proteome</keyword>
<reference evidence="6 7" key="1">
    <citation type="submission" date="2019-04" db="EMBL/GenBank/DDBJ databases">
        <title>Vagococcus sp. nov., isolated from faeces of yaks (Bos grunniens).</title>
        <authorList>
            <person name="Ge Y."/>
        </authorList>
    </citation>
    <scope>NUCLEOTIDE SEQUENCE [LARGE SCALE GENOMIC DNA]</scope>
    <source>
        <strain evidence="6 7">MN-17</strain>
    </source>
</reference>
<dbReference type="GO" id="GO:2001295">
    <property type="term" value="P:malonyl-CoA biosynthetic process"/>
    <property type="evidence" value="ECO:0007669"/>
    <property type="project" value="UniProtKB-UniRule"/>
</dbReference>
<keyword evidence="6" id="KW-0436">Ligase</keyword>
<dbReference type="PANTHER" id="PTHR42995:SF5">
    <property type="entry name" value="ACETYL-COENZYME A CARBOXYLASE CARBOXYL TRANSFERASE SUBUNIT BETA, CHLOROPLASTIC"/>
    <property type="match status" value="1"/>
</dbReference>
<evidence type="ECO:0000256" key="1">
    <source>
        <dbReference type="ARBA" id="ARBA00022516"/>
    </source>
</evidence>
<comment type="catalytic activity">
    <reaction evidence="5">
        <text>N(6)-carboxybiotinyl-L-lysyl-[protein] + acetyl-CoA = N(6)-biotinyl-L-lysyl-[protein] + malonyl-CoA</text>
        <dbReference type="Rhea" id="RHEA:54728"/>
        <dbReference type="Rhea" id="RHEA-COMP:10505"/>
        <dbReference type="Rhea" id="RHEA-COMP:10506"/>
        <dbReference type="ChEBI" id="CHEBI:57288"/>
        <dbReference type="ChEBI" id="CHEBI:57384"/>
        <dbReference type="ChEBI" id="CHEBI:83144"/>
        <dbReference type="ChEBI" id="CHEBI:83145"/>
        <dbReference type="EC" id="2.1.3.15"/>
    </reaction>
</comment>
<comment type="pathway">
    <text evidence="5">Lipid metabolism; malonyl-CoA biosynthesis; malonyl-CoA from acetyl-CoA: step 1/1.</text>
</comment>
<dbReference type="GO" id="GO:0006633">
    <property type="term" value="P:fatty acid biosynthetic process"/>
    <property type="evidence" value="ECO:0007669"/>
    <property type="project" value="UniProtKB-KW"/>
</dbReference>
<feature type="binding site" evidence="5">
    <location>
        <position position="39"/>
    </location>
    <ligand>
        <name>Zn(2+)</name>
        <dbReference type="ChEBI" id="CHEBI:29105"/>
    </ligand>
</feature>
<dbReference type="UniPathway" id="UPA00655">
    <property type="reaction ID" value="UER00711"/>
</dbReference>
<protein>
    <recommendedName>
        <fullName evidence="5">Acetyl-coenzyme A carboxylase carboxyl transferase subunit beta</fullName>
        <shortName evidence="5">ACCase subunit beta</shortName>
        <shortName evidence="5">Acetyl-CoA carboxylase carboxyltransferase subunit beta</shortName>
        <ecNumber evidence="5">2.1.3.15</ecNumber>
    </recommendedName>
</protein>
<dbReference type="GO" id="GO:0005524">
    <property type="term" value="F:ATP binding"/>
    <property type="evidence" value="ECO:0007669"/>
    <property type="project" value="UniProtKB-KW"/>
</dbReference>
<comment type="function">
    <text evidence="5">Component of the acetyl coenzyme A carboxylase (ACC) complex. Biotin carboxylase (BC) catalyzes the carboxylation of biotin on its carrier protein (BCCP) and then the CO(2) group is transferred by the transcarboxylase to acetyl-CoA to form malonyl-CoA.</text>
</comment>
<sequence length="288" mass="32115">MALFKKKQYIKLNPSPIVQEDNQPKPSVPNNLWEKCPSCKKIIYTKDLGPTKTCQNCGYCFRLSCRDRLFMTVDEGSFEEWDTDIVPVNPIGFPDYQEKVKQTQAKTGLHEAVMTGQALIEDQPVVIAVMDSQFIMGSMGHVVGEKITRAFERARDLNLPVVIFTASGGARMQEGIISLMQMAKISAAVKRHSESGLLYITVLTDPTTGGVTASFAMQGDIILAEPQATIGFAGRRVIEQTIRQELPEEFQKAEFLLEKGFVDKIVERHELRRTLAHLLAFHQGGPSV</sequence>
<comment type="subunit">
    <text evidence="5">Acetyl-CoA carboxylase is a heterohexamer composed of biotin carboxyl carrier protein (AccB), biotin carboxylase (AccC) and two subunits each of ACCase subunit alpha (AccA) and ACCase subunit beta (AccD).</text>
</comment>
<keyword evidence="5" id="KW-0275">Fatty acid biosynthesis</keyword>
<dbReference type="AlphaFoldDB" id="A0A4D7CPJ0"/>
<evidence type="ECO:0000256" key="5">
    <source>
        <dbReference type="HAMAP-Rule" id="MF_01395"/>
    </source>
</evidence>
<evidence type="ECO:0000256" key="3">
    <source>
        <dbReference type="ARBA" id="ARBA00022771"/>
    </source>
</evidence>
<evidence type="ECO:0000256" key="4">
    <source>
        <dbReference type="ARBA" id="ARBA00023098"/>
    </source>
</evidence>
<feature type="binding site" evidence="5">
    <location>
        <position position="57"/>
    </location>
    <ligand>
        <name>Zn(2+)</name>
        <dbReference type="ChEBI" id="CHEBI:29105"/>
    </ligand>
</feature>
<feature type="binding site" evidence="5">
    <location>
        <position position="36"/>
    </location>
    <ligand>
        <name>Zn(2+)</name>
        <dbReference type="ChEBI" id="CHEBI:29105"/>
    </ligand>
</feature>
<keyword evidence="5" id="KW-0963">Cytoplasm</keyword>
<dbReference type="HAMAP" id="MF_01395">
    <property type="entry name" value="AcetylCoA_CT_beta"/>
    <property type="match status" value="1"/>
</dbReference>
<dbReference type="Proteomes" id="UP000298615">
    <property type="component" value="Chromosome"/>
</dbReference>
<keyword evidence="5" id="KW-0479">Metal-binding</keyword>
<comment type="subcellular location">
    <subcellularLocation>
        <location evidence="5">Cytoplasm</location>
    </subcellularLocation>
</comment>
<keyword evidence="5" id="KW-0547">Nucleotide-binding</keyword>
<comment type="caution">
    <text evidence="5">Lacks conserved residue(s) required for the propagation of feature annotation.</text>
</comment>
<accession>A0A4D7CPJ0</accession>
<keyword evidence="5" id="KW-0862">Zinc</keyword>
<dbReference type="KEGG" id="vao:FA707_03035"/>
<feature type="binding site" evidence="5">
    <location>
        <position position="54"/>
    </location>
    <ligand>
        <name>Zn(2+)</name>
        <dbReference type="ChEBI" id="CHEBI:29105"/>
    </ligand>
</feature>
<dbReference type="GO" id="GO:0003989">
    <property type="term" value="F:acetyl-CoA carboxylase activity"/>
    <property type="evidence" value="ECO:0007669"/>
    <property type="project" value="InterPro"/>
</dbReference>
<comment type="cofactor">
    <cofactor evidence="5">
        <name>Zn(2+)</name>
        <dbReference type="ChEBI" id="CHEBI:29105"/>
    </cofactor>
    <text evidence="5">Binds 1 zinc ion per subunit.</text>
</comment>
<proteinExistence type="inferred from homology"/>
<dbReference type="Pfam" id="PF01039">
    <property type="entry name" value="Carboxyl_trans"/>
    <property type="match status" value="1"/>
</dbReference>
<dbReference type="NCBIfam" id="TIGR00515">
    <property type="entry name" value="accD"/>
    <property type="match status" value="1"/>
</dbReference>
<dbReference type="OrthoDB" id="9772975at2"/>
<keyword evidence="3 5" id="KW-0863">Zinc-finger</keyword>
<dbReference type="PROSITE" id="PS50980">
    <property type="entry name" value="COA_CT_NTER"/>
    <property type="match status" value="1"/>
</dbReference>
<comment type="similarity">
    <text evidence="5">Belongs to the AccD/PCCB family.</text>
</comment>
<dbReference type="GO" id="GO:0009317">
    <property type="term" value="C:acetyl-CoA carboxylase complex"/>
    <property type="evidence" value="ECO:0007669"/>
    <property type="project" value="InterPro"/>
</dbReference>
<dbReference type="PRINTS" id="PR01070">
    <property type="entry name" value="ACCCTRFRASEB"/>
</dbReference>
<evidence type="ECO:0000256" key="2">
    <source>
        <dbReference type="ARBA" id="ARBA00022679"/>
    </source>
</evidence>
<keyword evidence="5" id="KW-0067">ATP-binding</keyword>
<dbReference type="EMBL" id="CP039712">
    <property type="protein sequence ID" value="QCI85998.1"/>
    <property type="molecule type" value="Genomic_DNA"/>
</dbReference>
<keyword evidence="2 5" id="KW-0808">Transferase</keyword>
<keyword evidence="5" id="KW-0276">Fatty acid metabolism</keyword>
<keyword evidence="4 5" id="KW-0443">Lipid metabolism</keyword>
<dbReference type="InterPro" id="IPR034733">
    <property type="entry name" value="AcCoA_carboxyl_beta"/>
</dbReference>
<evidence type="ECO:0000313" key="7">
    <source>
        <dbReference type="Proteomes" id="UP000298615"/>
    </source>
</evidence>
<name>A0A4D7CPJ0_9ENTE</name>